<name>A0A1C6RBK6_9ACTN</name>
<dbReference type="Gene3D" id="3.40.630.30">
    <property type="match status" value="1"/>
</dbReference>
<dbReference type="PANTHER" id="PTHR43877">
    <property type="entry name" value="AMINOALKYLPHOSPHONATE N-ACETYLTRANSFERASE-RELATED-RELATED"/>
    <property type="match status" value="1"/>
</dbReference>
<evidence type="ECO:0000256" key="2">
    <source>
        <dbReference type="ARBA" id="ARBA00023315"/>
    </source>
</evidence>
<evidence type="ECO:0000259" key="3">
    <source>
        <dbReference type="PROSITE" id="PS51186"/>
    </source>
</evidence>
<dbReference type="Proteomes" id="UP000198906">
    <property type="component" value="Unassembled WGS sequence"/>
</dbReference>
<sequence>MTHGLIAGPFPCRSRTLVGMSIVIASFDESDQAAIDAAFQVAAAAQAVDLPDFPELSRQQFEGGIRHPMPGKTHLTALATLDDVPVGYLNLYLSHVENVDNAGVDLVVHPAHRRRGVGRALYQHAVRVLREHGRKRIIAASVGPLPEGPERPAVGARFAAALGAQPALGEVRRRLVVDRLDHAALGALLADARERATGYRTITWQAETPEAYVADVGYLDSRLVLDSPTGDLVIEPDHVDADRVRGIERALAARGRAPYHCGVVHEESGRLVAWTMIIVLPSIPRHADQQITIVDPEHRGRRLGLLAKIENLRYVLAHEPELREIDTWNAADNRHMIAINEQLGFRPVDAWTNWQLDL</sequence>
<dbReference type="AlphaFoldDB" id="A0A1C6RBK6"/>
<dbReference type="InterPro" id="IPR016181">
    <property type="entry name" value="Acyl_CoA_acyltransferase"/>
</dbReference>
<dbReference type="InterPro" id="IPR000182">
    <property type="entry name" value="GNAT_dom"/>
</dbReference>
<protein>
    <submittedName>
        <fullName evidence="4">Acetyltransferase (GNAT) family protein</fullName>
    </submittedName>
</protein>
<keyword evidence="1 4" id="KW-0808">Transferase</keyword>
<dbReference type="SUPFAM" id="SSF55729">
    <property type="entry name" value="Acyl-CoA N-acyltransferases (Nat)"/>
    <property type="match status" value="2"/>
</dbReference>
<proteinExistence type="predicted"/>
<dbReference type="GO" id="GO:0016747">
    <property type="term" value="F:acyltransferase activity, transferring groups other than amino-acyl groups"/>
    <property type="evidence" value="ECO:0007669"/>
    <property type="project" value="InterPro"/>
</dbReference>
<dbReference type="EMBL" id="FMHU01000001">
    <property type="protein sequence ID" value="SCL14521.1"/>
    <property type="molecule type" value="Genomic_DNA"/>
</dbReference>
<organism evidence="4 5">
    <name type="scientific">Micromonospora inyonensis</name>
    <dbReference type="NCBI Taxonomy" id="47866"/>
    <lineage>
        <taxon>Bacteria</taxon>
        <taxon>Bacillati</taxon>
        <taxon>Actinomycetota</taxon>
        <taxon>Actinomycetes</taxon>
        <taxon>Micromonosporales</taxon>
        <taxon>Micromonosporaceae</taxon>
        <taxon>Micromonospora</taxon>
    </lineage>
</organism>
<feature type="domain" description="N-acetyltransferase" evidence="3">
    <location>
        <begin position="22"/>
        <end position="191"/>
    </location>
</feature>
<keyword evidence="5" id="KW-1185">Reference proteome</keyword>
<accession>A0A1C6RBK6</accession>
<evidence type="ECO:0000313" key="4">
    <source>
        <dbReference type="EMBL" id="SCL14521.1"/>
    </source>
</evidence>
<dbReference type="Pfam" id="PF00583">
    <property type="entry name" value="Acetyltransf_1"/>
    <property type="match status" value="1"/>
</dbReference>
<dbReference type="PROSITE" id="PS51186">
    <property type="entry name" value="GNAT"/>
    <property type="match status" value="1"/>
</dbReference>
<gene>
    <name evidence="4" type="ORF">GA0074694_0801</name>
</gene>
<keyword evidence="2" id="KW-0012">Acyltransferase</keyword>
<dbReference type="STRING" id="47866.GA0074694_0801"/>
<evidence type="ECO:0000313" key="5">
    <source>
        <dbReference type="Proteomes" id="UP000198906"/>
    </source>
</evidence>
<dbReference type="InterPro" id="IPR050832">
    <property type="entry name" value="Bact_Acetyltransf"/>
</dbReference>
<evidence type="ECO:0000256" key="1">
    <source>
        <dbReference type="ARBA" id="ARBA00022679"/>
    </source>
</evidence>
<dbReference type="CDD" id="cd04301">
    <property type="entry name" value="NAT_SF"/>
    <property type="match status" value="1"/>
</dbReference>
<reference evidence="5" key="1">
    <citation type="submission" date="2016-06" db="EMBL/GenBank/DDBJ databases">
        <authorList>
            <person name="Varghese N."/>
        </authorList>
    </citation>
    <scope>NUCLEOTIDE SEQUENCE [LARGE SCALE GENOMIC DNA]</scope>
    <source>
        <strain evidence="5">DSM 46123</strain>
    </source>
</reference>